<proteinExistence type="predicted"/>
<evidence type="ECO:0000313" key="2">
    <source>
        <dbReference type="EMBL" id="OMG71577.1"/>
    </source>
</evidence>
<dbReference type="Proteomes" id="UP000187194">
    <property type="component" value="Unassembled WGS sequence"/>
</dbReference>
<sequence>MRNVLLAATMILATPAWSSAASLVLDCKDASMASLDEKVAEARLLRETQGKATRASEHLLLVKAAGRVLEFRDVPSNEALMDVHYAFCGSRDGYSLVGWANGDVFTGKLIDEKSAQVLPGGLRVIFSPDRQAYLTVEQEDGMDGQDWTVHYANDGKASWTGHSFFRSKSASIELDNPRWTDKGELIASAIRWDKPDAIARLVKVGRTWSWRVVEGYGANKQ</sequence>
<organism evidence="2 3">
    <name type="scientific">Burkholderia ubonensis</name>
    <dbReference type="NCBI Taxonomy" id="101571"/>
    <lineage>
        <taxon>Bacteria</taxon>
        <taxon>Pseudomonadati</taxon>
        <taxon>Pseudomonadota</taxon>
        <taxon>Betaproteobacteria</taxon>
        <taxon>Burkholderiales</taxon>
        <taxon>Burkholderiaceae</taxon>
        <taxon>Burkholderia</taxon>
        <taxon>Burkholderia cepacia complex</taxon>
    </lineage>
</organism>
<comment type="caution">
    <text evidence="2">The sequence shown here is derived from an EMBL/GenBank/DDBJ whole genome shotgun (WGS) entry which is preliminary data.</text>
</comment>
<feature type="chain" id="PRO_5012706487" evidence="1">
    <location>
        <begin position="21"/>
        <end position="221"/>
    </location>
</feature>
<dbReference type="EMBL" id="MTJZ01000025">
    <property type="protein sequence ID" value="OMG71577.1"/>
    <property type="molecule type" value="Genomic_DNA"/>
</dbReference>
<feature type="signal peptide" evidence="1">
    <location>
        <begin position="1"/>
        <end position="20"/>
    </location>
</feature>
<dbReference type="AlphaFoldDB" id="A0A1R1J8B4"/>
<evidence type="ECO:0000313" key="3">
    <source>
        <dbReference type="Proteomes" id="UP000187194"/>
    </source>
</evidence>
<name>A0A1R1J8B4_9BURK</name>
<evidence type="ECO:0000256" key="1">
    <source>
        <dbReference type="SAM" id="SignalP"/>
    </source>
</evidence>
<reference evidence="2 3" key="1">
    <citation type="submission" date="2017-01" db="EMBL/GenBank/DDBJ databases">
        <title>Phylogeographic, genomic and meropenem susceptibility analysis of Burkholderia ubonensis.</title>
        <authorList>
            <person name="Price E.P."/>
            <person name="Sarovich D.S."/>
            <person name="Webb J.R."/>
            <person name="Hall C.M."/>
            <person name="Sahl J.W."/>
            <person name="Kaestli M."/>
            <person name="Mayo M."/>
            <person name="Harrington G."/>
            <person name="Baker A.L."/>
            <person name="Sidak-Loftis L.C."/>
            <person name="Lummis M."/>
            <person name="Schupp J.M."/>
            <person name="Gillece J.D."/>
            <person name="Tuanyok A."/>
            <person name="Warner J."/>
            <person name="Busch J.D."/>
            <person name="Keim P."/>
            <person name="Currie B.J."/>
            <person name="Wagner D.M."/>
        </authorList>
    </citation>
    <scope>NUCLEOTIDE SEQUENCE [LARGE SCALE GENOMIC DNA]</scope>
    <source>
        <strain evidence="2 3">A21</strain>
    </source>
</reference>
<keyword evidence="1" id="KW-0732">Signal</keyword>
<protein>
    <submittedName>
        <fullName evidence="2">Uncharacterized protein</fullName>
    </submittedName>
</protein>
<accession>A0A1R1J8B4</accession>
<gene>
    <name evidence="2" type="ORF">BW685_20465</name>
</gene>